<protein>
    <submittedName>
        <fullName evidence="2">F-box/kelch-repeat protein</fullName>
    </submittedName>
</protein>
<dbReference type="PANTHER" id="PTHR31672:SF13">
    <property type="entry name" value="F-BOX PROTEIN CPR30-LIKE"/>
    <property type="match status" value="1"/>
</dbReference>
<dbReference type="Pfam" id="PF00646">
    <property type="entry name" value="F-box"/>
    <property type="match status" value="1"/>
</dbReference>
<dbReference type="InterPro" id="IPR017451">
    <property type="entry name" value="F-box-assoc_interact_dom"/>
</dbReference>
<dbReference type="Gene3D" id="1.20.1280.50">
    <property type="match status" value="1"/>
</dbReference>
<dbReference type="NCBIfam" id="TIGR01640">
    <property type="entry name" value="F_box_assoc_1"/>
    <property type="match status" value="1"/>
</dbReference>
<evidence type="ECO:0000313" key="3">
    <source>
        <dbReference type="Proteomes" id="UP001604277"/>
    </source>
</evidence>
<evidence type="ECO:0000313" key="2">
    <source>
        <dbReference type="EMBL" id="KAL2496730.1"/>
    </source>
</evidence>
<dbReference type="CDD" id="cd22157">
    <property type="entry name" value="F-box_AtFBW1-like"/>
    <property type="match status" value="1"/>
</dbReference>
<organism evidence="2 3">
    <name type="scientific">Forsythia ovata</name>
    <dbReference type="NCBI Taxonomy" id="205694"/>
    <lineage>
        <taxon>Eukaryota</taxon>
        <taxon>Viridiplantae</taxon>
        <taxon>Streptophyta</taxon>
        <taxon>Embryophyta</taxon>
        <taxon>Tracheophyta</taxon>
        <taxon>Spermatophyta</taxon>
        <taxon>Magnoliopsida</taxon>
        <taxon>eudicotyledons</taxon>
        <taxon>Gunneridae</taxon>
        <taxon>Pentapetalae</taxon>
        <taxon>asterids</taxon>
        <taxon>lamiids</taxon>
        <taxon>Lamiales</taxon>
        <taxon>Oleaceae</taxon>
        <taxon>Forsythieae</taxon>
        <taxon>Forsythia</taxon>
    </lineage>
</organism>
<reference evidence="3" key="1">
    <citation type="submission" date="2024-07" db="EMBL/GenBank/DDBJ databases">
        <title>Two chromosome-level genome assemblies of Korean endemic species Abeliophyllum distichum and Forsythia ovata (Oleaceae).</title>
        <authorList>
            <person name="Jang H."/>
        </authorList>
    </citation>
    <scope>NUCLEOTIDE SEQUENCE [LARGE SCALE GENOMIC DNA]</scope>
</reference>
<proteinExistence type="predicted"/>
<dbReference type="SUPFAM" id="SSF81383">
    <property type="entry name" value="F-box domain"/>
    <property type="match status" value="1"/>
</dbReference>
<dbReference type="AlphaFoldDB" id="A0ABD1S7R8"/>
<accession>A0ABD1S7R8</accession>
<dbReference type="Proteomes" id="UP001604277">
    <property type="component" value="Unassembled WGS sequence"/>
</dbReference>
<dbReference type="Pfam" id="PF07734">
    <property type="entry name" value="FBA_1"/>
    <property type="match status" value="1"/>
</dbReference>
<dbReference type="EMBL" id="JBFOLJ010000011">
    <property type="protein sequence ID" value="KAL2496730.1"/>
    <property type="molecule type" value="Genomic_DNA"/>
</dbReference>
<gene>
    <name evidence="2" type="ORF">Fot_40487</name>
</gene>
<feature type="domain" description="F-box" evidence="1">
    <location>
        <begin position="5"/>
        <end position="45"/>
    </location>
</feature>
<dbReference type="PANTHER" id="PTHR31672">
    <property type="entry name" value="BNACNNG10540D PROTEIN"/>
    <property type="match status" value="1"/>
</dbReference>
<dbReference type="InterPro" id="IPR050796">
    <property type="entry name" value="SCF_F-box_component"/>
</dbReference>
<keyword evidence="3" id="KW-1185">Reference proteome</keyword>
<dbReference type="InterPro" id="IPR036047">
    <property type="entry name" value="F-box-like_dom_sf"/>
</dbReference>
<dbReference type="InterPro" id="IPR001810">
    <property type="entry name" value="F-box_dom"/>
</dbReference>
<evidence type="ECO:0000259" key="1">
    <source>
        <dbReference type="SMART" id="SM00256"/>
    </source>
</evidence>
<name>A0ABD1S7R8_9LAMI</name>
<dbReference type="InterPro" id="IPR006527">
    <property type="entry name" value="F-box-assoc_dom_typ1"/>
</dbReference>
<dbReference type="SMART" id="SM00256">
    <property type="entry name" value="FBOX"/>
    <property type="match status" value="1"/>
</dbReference>
<comment type="caution">
    <text evidence="2">The sequence shown here is derived from an EMBL/GenBank/DDBJ whole genome shotgun (WGS) entry which is preliminary data.</text>
</comment>
<sequence length="418" mass="47885">MSDFLPEGIIINILKRLPVKLLICCMCVSRSWYTLITSPDFISTHLNFALASNEGPPLLLLRRCCIRKIERYELYCDNVSFDRHFTLEFPFRSINPFFTIIGSCNGLLCLSDDRLFYMNTIIIWNPCIKKSVLLPEPNLVYNSYGSFMQSLGFGFDPIAKDYKVVRITYTDFDRRLPQIELYRLSMGVWEDITHLALKYIIHNRSRQAYINGATHWIARYVDGNDLILVFDMCAEVFREMILPGNLAKDDSPRNKELMIYRESLALVSCDVAGVEHDFCVWVMKEYGVVESWTKQFNINFHDFGGGFIKPLWVRKDGELLMVPKDGCLVSCDSNGAQVNNLGLSGTSSEEYLRSVYVDSYMKSVVLLEKGPDFNDAVTFSKLPSLQSDDCGSDGSCGSHYRHSHEVNQSVRQDNRFHA</sequence>